<evidence type="ECO:0000256" key="18">
    <source>
        <dbReference type="ARBA" id="ARBA00023288"/>
    </source>
</evidence>
<evidence type="ECO:0000256" key="13">
    <source>
        <dbReference type="ARBA" id="ARBA00023136"/>
    </source>
</evidence>
<keyword evidence="17" id="KW-0676">Redox-active center</keyword>
<reference evidence="26" key="1">
    <citation type="journal article" date="2014" name="BMC Genomics">
        <title>Characterizing the developmental transcriptome of the oriental fruit fly, Bactrocera dorsalis (Diptera: Tephritidae) through comparative genomic analysis with Drosophila melanogaster utilizing modENCODE datasets.</title>
        <authorList>
            <person name="Geib S.M."/>
            <person name="Calla B."/>
            <person name="Hall B."/>
            <person name="Hou S."/>
            <person name="Manoukis N.C."/>
        </authorList>
    </citation>
    <scope>NUCLEOTIDE SEQUENCE</scope>
    <source>
        <strain evidence="26">Punador</strain>
    </source>
</reference>
<keyword evidence="15" id="KW-1015">Disulfide bond</keyword>
<sequence>MSEMELRTRSKSSLSRSCLNVFSIYLIIFSTFTAFTSLMAHVDELDLDEDLVTPTNSLIELNEDNWQLMLRGEWMVEFFAPWCPACKNLAPTWERFAKTAKDLHVSVAKIDVTTSPSLSGRFFVTALPTIYHVKEGEFRQYRGSRDGDALMLFLKQKQWKKLEPISAWKKPDTIHMSILSYFFKLSHTLKDFNVRLQEEYGLPTWGSYALFAIGTIFIGAGLGLLLVCVVDFLYPPKKSQRQSFSEFKEKSAGSDGIEDLAADEIEDENDLADEQDDDEDDDDDDDEDEDNNEEQDDENVDGAGAEEDDAAGTSDGEKNSNASESDEPESEKDIKKSAGDGNTQTQAFIDKEKKEMSSTSPAEVRKRKPRKAD</sequence>
<gene>
    <name evidence="26" type="primary">TMX1</name>
</gene>
<dbReference type="InterPro" id="IPR052454">
    <property type="entry name" value="TMX_domain-containing"/>
</dbReference>
<dbReference type="PROSITE" id="PS51352">
    <property type="entry name" value="THIOREDOXIN_2"/>
    <property type="match status" value="1"/>
</dbReference>
<organism evidence="26">
    <name type="scientific">Bactrocera dorsalis</name>
    <name type="common">Oriental fruit fly</name>
    <name type="synonym">Dacus dorsalis</name>
    <dbReference type="NCBI Taxonomy" id="27457"/>
    <lineage>
        <taxon>Eukaryota</taxon>
        <taxon>Metazoa</taxon>
        <taxon>Ecdysozoa</taxon>
        <taxon>Arthropoda</taxon>
        <taxon>Hexapoda</taxon>
        <taxon>Insecta</taxon>
        <taxon>Pterygota</taxon>
        <taxon>Neoptera</taxon>
        <taxon>Endopterygota</taxon>
        <taxon>Diptera</taxon>
        <taxon>Brachycera</taxon>
        <taxon>Muscomorpha</taxon>
        <taxon>Tephritoidea</taxon>
        <taxon>Tephritidae</taxon>
        <taxon>Bactrocera</taxon>
        <taxon>Bactrocera</taxon>
    </lineage>
</organism>
<keyword evidence="11 24" id="KW-1133">Transmembrane helix</keyword>
<dbReference type="EMBL" id="GAKP01006645">
    <property type="protein sequence ID" value="JAC52307.1"/>
    <property type="molecule type" value="Transcribed_RNA"/>
</dbReference>
<feature type="transmembrane region" description="Helical" evidence="24">
    <location>
        <begin position="21"/>
        <end position="42"/>
    </location>
</feature>
<dbReference type="Gene3D" id="3.40.30.10">
    <property type="entry name" value="Glutaredoxin"/>
    <property type="match status" value="1"/>
</dbReference>
<evidence type="ECO:0000256" key="19">
    <source>
        <dbReference type="ARBA" id="ARBA00062962"/>
    </source>
</evidence>
<evidence type="ECO:0000256" key="7">
    <source>
        <dbReference type="ARBA" id="ARBA00022692"/>
    </source>
</evidence>
<dbReference type="PANTHER" id="PTHR46107:SF3">
    <property type="entry name" value="THIOREDOXIN DOMAIN-CONTAINING PROTEIN"/>
    <property type="match status" value="1"/>
</dbReference>
<evidence type="ECO:0000256" key="24">
    <source>
        <dbReference type="SAM" id="Phobius"/>
    </source>
</evidence>
<feature type="region of interest" description="Disordered" evidence="23">
    <location>
        <begin position="262"/>
        <end position="373"/>
    </location>
</feature>
<dbReference type="GO" id="GO:0031966">
    <property type="term" value="C:mitochondrial membrane"/>
    <property type="evidence" value="ECO:0007669"/>
    <property type="project" value="UniProtKB-SubCell"/>
</dbReference>
<keyword evidence="7 24" id="KW-0812">Transmembrane</keyword>
<evidence type="ECO:0000256" key="2">
    <source>
        <dbReference type="ARBA" id="ARBA00004583"/>
    </source>
</evidence>
<dbReference type="OrthoDB" id="7869097at2759"/>
<evidence type="ECO:0000256" key="22">
    <source>
        <dbReference type="ARBA" id="ARBA00076905"/>
    </source>
</evidence>
<dbReference type="RefSeq" id="XP_011206905.2">
    <property type="nucleotide sequence ID" value="XM_011208603.4"/>
</dbReference>
<evidence type="ECO:0000256" key="21">
    <source>
        <dbReference type="ARBA" id="ARBA00075863"/>
    </source>
</evidence>
<evidence type="ECO:0000256" key="5">
    <source>
        <dbReference type="ARBA" id="ARBA00022525"/>
    </source>
</evidence>
<keyword evidence="18" id="KW-0449">Lipoprotein</keyword>
<feature type="compositionally biased region" description="Acidic residues" evidence="23">
    <location>
        <begin position="262"/>
        <end position="310"/>
    </location>
</feature>
<dbReference type="SUPFAM" id="SSF52833">
    <property type="entry name" value="Thioredoxin-like"/>
    <property type="match status" value="1"/>
</dbReference>
<evidence type="ECO:0000256" key="3">
    <source>
        <dbReference type="ARBA" id="ARBA00004613"/>
    </source>
</evidence>
<dbReference type="KEGG" id="bdr:105228681"/>
<keyword evidence="4" id="KW-0813">Transport</keyword>
<dbReference type="PROSITE" id="PS00194">
    <property type="entry name" value="THIOREDOXIN_1"/>
    <property type="match status" value="1"/>
</dbReference>
<protein>
    <recommendedName>
        <fullName evidence="20">Thioredoxin-related transmembrane protein 1</fullName>
    </recommendedName>
    <alternativeName>
        <fullName evidence="22">Protein disulfide-isomerase TMX1</fullName>
    </alternativeName>
    <alternativeName>
        <fullName evidence="21">Thioredoxin domain-containing protein 1</fullName>
    </alternativeName>
</protein>
<keyword evidence="9" id="KW-0256">Endoplasmic reticulum</keyword>
<keyword evidence="10" id="KW-0249">Electron transport</keyword>
<proteinExistence type="predicted"/>
<dbReference type="EMBL" id="GAKP01006646">
    <property type="protein sequence ID" value="JAC52306.1"/>
    <property type="molecule type" value="Transcribed_RNA"/>
</dbReference>
<evidence type="ECO:0000256" key="10">
    <source>
        <dbReference type="ARBA" id="ARBA00022982"/>
    </source>
</evidence>
<dbReference type="InterPro" id="IPR017937">
    <property type="entry name" value="Thioredoxin_CS"/>
</dbReference>
<evidence type="ECO:0000256" key="1">
    <source>
        <dbReference type="ARBA" id="ARBA00004115"/>
    </source>
</evidence>
<dbReference type="InterPro" id="IPR036249">
    <property type="entry name" value="Thioredoxin-like_sf"/>
</dbReference>
<dbReference type="Pfam" id="PF00085">
    <property type="entry name" value="Thioredoxin"/>
    <property type="match status" value="1"/>
</dbReference>
<dbReference type="GO" id="GO:0015036">
    <property type="term" value="F:disulfide oxidoreductase activity"/>
    <property type="evidence" value="ECO:0007669"/>
    <property type="project" value="TreeGrafter"/>
</dbReference>
<evidence type="ECO:0000256" key="4">
    <source>
        <dbReference type="ARBA" id="ARBA00022448"/>
    </source>
</evidence>
<evidence type="ECO:0000256" key="16">
    <source>
        <dbReference type="ARBA" id="ARBA00023235"/>
    </source>
</evidence>
<feature type="transmembrane region" description="Helical" evidence="24">
    <location>
        <begin position="208"/>
        <end position="234"/>
    </location>
</feature>
<comment type="subcellular location">
    <subcellularLocation>
        <location evidence="1">Endoplasmic reticulum membrane</location>
        <topology evidence="1">Single-pass type I membrane protein</topology>
    </subcellularLocation>
    <subcellularLocation>
        <location evidence="2">Mitochondrion membrane</location>
        <topology evidence="2">Single-pass type I membrane protein</topology>
    </subcellularLocation>
    <subcellularLocation>
        <location evidence="3">Secreted</location>
    </subcellularLocation>
</comment>
<name>A0A034WDA4_BACDO</name>
<evidence type="ECO:0000256" key="9">
    <source>
        <dbReference type="ARBA" id="ARBA00022824"/>
    </source>
</evidence>
<dbReference type="AlphaFoldDB" id="A0A034WDA4"/>
<evidence type="ECO:0000256" key="17">
    <source>
        <dbReference type="ARBA" id="ARBA00023284"/>
    </source>
</evidence>
<keyword evidence="8" id="KW-0732">Signal</keyword>
<dbReference type="GeneID" id="105228681"/>
<dbReference type="GO" id="GO:0003756">
    <property type="term" value="F:protein disulfide isomerase activity"/>
    <property type="evidence" value="ECO:0007669"/>
    <property type="project" value="UniProtKB-ARBA"/>
</dbReference>
<accession>A0A034WDA4</accession>
<feature type="domain" description="Thioredoxin" evidence="25">
    <location>
        <begin position="47"/>
        <end position="159"/>
    </location>
</feature>
<keyword evidence="16" id="KW-0413">Isomerase</keyword>
<evidence type="ECO:0000256" key="15">
    <source>
        <dbReference type="ARBA" id="ARBA00023157"/>
    </source>
</evidence>
<dbReference type="FunFam" id="3.40.30.10:FF:000117">
    <property type="entry name" value="thioredoxin-related transmembrane protein 1"/>
    <property type="match status" value="1"/>
</dbReference>
<keyword evidence="5" id="KW-0964">Secreted</keyword>
<keyword evidence="14" id="KW-0564">Palmitate</keyword>
<evidence type="ECO:0000256" key="11">
    <source>
        <dbReference type="ARBA" id="ARBA00022989"/>
    </source>
</evidence>
<evidence type="ECO:0000259" key="25">
    <source>
        <dbReference type="PROSITE" id="PS51352"/>
    </source>
</evidence>
<evidence type="ECO:0000256" key="14">
    <source>
        <dbReference type="ARBA" id="ARBA00023139"/>
    </source>
</evidence>
<evidence type="ECO:0000256" key="20">
    <source>
        <dbReference type="ARBA" id="ARBA00072260"/>
    </source>
</evidence>
<dbReference type="GO" id="GO:0005789">
    <property type="term" value="C:endoplasmic reticulum membrane"/>
    <property type="evidence" value="ECO:0007669"/>
    <property type="project" value="UniProtKB-SubCell"/>
</dbReference>
<evidence type="ECO:0000256" key="8">
    <source>
        <dbReference type="ARBA" id="ARBA00022729"/>
    </source>
</evidence>
<dbReference type="InterPro" id="IPR013766">
    <property type="entry name" value="Thioredoxin_domain"/>
</dbReference>
<evidence type="ECO:0000256" key="23">
    <source>
        <dbReference type="SAM" id="MobiDB-lite"/>
    </source>
</evidence>
<evidence type="ECO:0000256" key="6">
    <source>
        <dbReference type="ARBA" id="ARBA00022553"/>
    </source>
</evidence>
<evidence type="ECO:0000256" key="12">
    <source>
        <dbReference type="ARBA" id="ARBA00023128"/>
    </source>
</evidence>
<keyword evidence="6" id="KW-0597">Phosphoprotein</keyword>
<evidence type="ECO:0000313" key="26">
    <source>
        <dbReference type="EMBL" id="JAC52307.1"/>
    </source>
</evidence>
<dbReference type="PANTHER" id="PTHR46107">
    <property type="entry name" value="DUMPY: SHORTER THAN WILD-TYPE"/>
    <property type="match status" value="1"/>
</dbReference>
<keyword evidence="13 24" id="KW-0472">Membrane</keyword>
<dbReference type="GO" id="GO:0005576">
    <property type="term" value="C:extracellular region"/>
    <property type="evidence" value="ECO:0007669"/>
    <property type="project" value="UniProtKB-SubCell"/>
</dbReference>
<comment type="subunit">
    <text evidence="19">Interacts with ATP2A2.</text>
</comment>
<keyword evidence="12" id="KW-0496">Mitochondrion</keyword>